<keyword evidence="4" id="KW-1185">Reference proteome</keyword>
<reference evidence="3" key="2">
    <citation type="submission" date="2023-06" db="EMBL/GenBank/DDBJ databases">
        <authorList>
            <person name="Swenson N.G."/>
            <person name="Wegrzyn J.L."/>
            <person name="Mcevoy S.L."/>
        </authorList>
    </citation>
    <scope>NUCLEOTIDE SEQUENCE</scope>
    <source>
        <strain evidence="3">NS2018</strain>
        <tissue evidence="3">Leaf</tissue>
    </source>
</reference>
<comment type="caution">
    <text evidence="3">The sequence shown here is derived from an EMBL/GenBank/DDBJ whole genome shotgun (WGS) entry which is preliminary data.</text>
</comment>
<dbReference type="Pfam" id="PF11926">
    <property type="entry name" value="DUF3444"/>
    <property type="match status" value="1"/>
</dbReference>
<dbReference type="EMBL" id="JAUESC010000003">
    <property type="protein sequence ID" value="KAK0600525.1"/>
    <property type="molecule type" value="Genomic_DNA"/>
</dbReference>
<protein>
    <recommendedName>
        <fullName evidence="2">DUF3444 domain-containing protein</fullName>
    </recommendedName>
</protein>
<dbReference type="Proteomes" id="UP001168877">
    <property type="component" value="Unassembled WGS sequence"/>
</dbReference>
<evidence type="ECO:0000313" key="4">
    <source>
        <dbReference type="Proteomes" id="UP001168877"/>
    </source>
</evidence>
<dbReference type="PANTHER" id="PTHR45089:SF42">
    <property type="entry name" value="J DOMAIN-CONTAINING PROTEIN"/>
    <property type="match status" value="1"/>
</dbReference>
<reference evidence="3" key="1">
    <citation type="journal article" date="2022" name="Plant J.">
        <title>Strategies of tolerance reflected in two North American maple genomes.</title>
        <authorList>
            <person name="McEvoy S.L."/>
            <person name="Sezen U.U."/>
            <person name="Trouern-Trend A."/>
            <person name="McMahon S.M."/>
            <person name="Schaberg P.G."/>
            <person name="Yang J."/>
            <person name="Wegrzyn J.L."/>
            <person name="Swenson N.G."/>
        </authorList>
    </citation>
    <scope>NUCLEOTIDE SEQUENCE</scope>
    <source>
        <strain evidence="3">NS2018</strain>
    </source>
</reference>
<dbReference type="AlphaFoldDB" id="A0AA39T5E8"/>
<evidence type="ECO:0000259" key="2">
    <source>
        <dbReference type="Pfam" id="PF11926"/>
    </source>
</evidence>
<accession>A0AA39T5E8</accession>
<feature type="domain" description="DUF3444" evidence="2">
    <location>
        <begin position="192"/>
        <end position="397"/>
    </location>
</feature>
<dbReference type="PANTHER" id="PTHR45089">
    <property type="entry name" value="DNAJ HEAT SHOCK AMINO-TERMINAL DOMAIN PROTEIN-RELATED"/>
    <property type="match status" value="1"/>
</dbReference>
<gene>
    <name evidence="3" type="ORF">LWI29_015847</name>
</gene>
<evidence type="ECO:0000256" key="1">
    <source>
        <dbReference type="SAM" id="MobiDB-lite"/>
    </source>
</evidence>
<name>A0AA39T5E8_ACESA</name>
<dbReference type="InterPro" id="IPR024593">
    <property type="entry name" value="DUF3444"/>
</dbReference>
<proteinExistence type="predicted"/>
<evidence type="ECO:0000313" key="3">
    <source>
        <dbReference type="EMBL" id="KAK0600525.1"/>
    </source>
</evidence>
<organism evidence="3 4">
    <name type="scientific">Acer saccharum</name>
    <name type="common">Sugar maple</name>
    <dbReference type="NCBI Taxonomy" id="4024"/>
    <lineage>
        <taxon>Eukaryota</taxon>
        <taxon>Viridiplantae</taxon>
        <taxon>Streptophyta</taxon>
        <taxon>Embryophyta</taxon>
        <taxon>Tracheophyta</taxon>
        <taxon>Spermatophyta</taxon>
        <taxon>Magnoliopsida</taxon>
        <taxon>eudicotyledons</taxon>
        <taxon>Gunneridae</taxon>
        <taxon>Pentapetalae</taxon>
        <taxon>rosids</taxon>
        <taxon>malvids</taxon>
        <taxon>Sapindales</taxon>
        <taxon>Sapindaceae</taxon>
        <taxon>Hippocastanoideae</taxon>
        <taxon>Acereae</taxon>
        <taxon>Acer</taxon>
    </lineage>
</organism>
<sequence>MGKIGLLVNYDGHWDGAQFMGSSPFGVCVSTDEKHDQLLEKIYLRVGVNRDRFELKLSAMSNTKTGKKILPILSDGDVEFVLVNTECTPEVFVEVVERPIAELETVHVLQTPKAIPVHPTSFSKDADDKAGGGNGKEGVGKSSECGTSRNADKKRKRKSEGKSKESCVAGNGSKLSNATEEKVKEVNPKLPNYPDSKFNFFDKYRAENCFAVNQVWATYDRRDGMPRIYARIKKVFSPGFKLQITWLKPVPGDKSEKEWCDVDLPVACGEFTNGCTEGNEDPLMFSHQLSFVTGVGRNLFLIYPRRGETWALFRDWDIKWSHNQEEHQPPYQYEFVEALTEYEFSVGIGVAYLGKVKGFVCVFQRSAKNGVLSFNIAPGELYRFSHRIPSFRTTGKERDGVPKGSFLLDLASLPTTDQ</sequence>
<feature type="region of interest" description="Disordered" evidence="1">
    <location>
        <begin position="117"/>
        <end position="182"/>
    </location>
</feature>